<sequence length="67" mass="7800">MVRLVGREREGVVVKERLQKRRGLQSMKRKGWWRTALGSLNNMVPNKWAIQGGDQTERTQGNPRVRV</sequence>
<reference evidence="2 3" key="1">
    <citation type="submission" date="2024-01" db="EMBL/GenBank/DDBJ databases">
        <title>The genomes of 5 underutilized Papilionoideae crops provide insights into root nodulation and disease resistanc.</title>
        <authorList>
            <person name="Jiang F."/>
        </authorList>
    </citation>
    <scope>NUCLEOTIDE SEQUENCE [LARGE SCALE GENOMIC DNA]</scope>
    <source>
        <strain evidence="2">DUOXIRENSHENG_FW03</strain>
        <tissue evidence="2">Leaves</tissue>
    </source>
</reference>
<feature type="region of interest" description="Disordered" evidence="1">
    <location>
        <begin position="47"/>
        <end position="67"/>
    </location>
</feature>
<evidence type="ECO:0000313" key="2">
    <source>
        <dbReference type="EMBL" id="KAK7386009.1"/>
    </source>
</evidence>
<dbReference type="Proteomes" id="UP001386955">
    <property type="component" value="Unassembled WGS sequence"/>
</dbReference>
<evidence type="ECO:0000313" key="3">
    <source>
        <dbReference type="Proteomes" id="UP001386955"/>
    </source>
</evidence>
<accession>A0AAN9XA46</accession>
<comment type="caution">
    <text evidence="2">The sequence shown here is derived from an EMBL/GenBank/DDBJ whole genome shotgun (WGS) entry which is preliminary data.</text>
</comment>
<feature type="compositionally biased region" description="Polar residues" evidence="1">
    <location>
        <begin position="58"/>
        <end position="67"/>
    </location>
</feature>
<organism evidence="2 3">
    <name type="scientific">Psophocarpus tetragonolobus</name>
    <name type="common">Winged bean</name>
    <name type="synonym">Dolichos tetragonolobus</name>
    <dbReference type="NCBI Taxonomy" id="3891"/>
    <lineage>
        <taxon>Eukaryota</taxon>
        <taxon>Viridiplantae</taxon>
        <taxon>Streptophyta</taxon>
        <taxon>Embryophyta</taxon>
        <taxon>Tracheophyta</taxon>
        <taxon>Spermatophyta</taxon>
        <taxon>Magnoliopsida</taxon>
        <taxon>eudicotyledons</taxon>
        <taxon>Gunneridae</taxon>
        <taxon>Pentapetalae</taxon>
        <taxon>rosids</taxon>
        <taxon>fabids</taxon>
        <taxon>Fabales</taxon>
        <taxon>Fabaceae</taxon>
        <taxon>Papilionoideae</taxon>
        <taxon>50 kb inversion clade</taxon>
        <taxon>NPAAA clade</taxon>
        <taxon>indigoferoid/millettioid clade</taxon>
        <taxon>Phaseoleae</taxon>
        <taxon>Psophocarpus</taxon>
    </lineage>
</organism>
<keyword evidence="3" id="KW-1185">Reference proteome</keyword>
<dbReference type="EMBL" id="JAYMYS010000008">
    <property type="protein sequence ID" value="KAK7386009.1"/>
    <property type="molecule type" value="Genomic_DNA"/>
</dbReference>
<proteinExistence type="predicted"/>
<name>A0AAN9XA46_PSOTE</name>
<evidence type="ECO:0000256" key="1">
    <source>
        <dbReference type="SAM" id="MobiDB-lite"/>
    </source>
</evidence>
<protein>
    <submittedName>
        <fullName evidence="2">Uncharacterized protein</fullName>
    </submittedName>
</protein>
<dbReference type="AlphaFoldDB" id="A0AAN9XA46"/>
<gene>
    <name evidence="2" type="ORF">VNO78_32049</name>
</gene>